<dbReference type="Proteomes" id="UP000663864">
    <property type="component" value="Unassembled WGS sequence"/>
</dbReference>
<dbReference type="AlphaFoldDB" id="A0A815G117"/>
<gene>
    <name evidence="4" type="ORF">OTI717_LOCUS22302</name>
    <name evidence="3" type="ORF">RFH988_LOCUS31335</name>
    <name evidence="2" type="ORF">ZHD862_LOCUS20453</name>
</gene>
<accession>A0A815G117</accession>
<name>A0A815G117_9BILA</name>
<reference evidence="3" key="1">
    <citation type="submission" date="2021-02" db="EMBL/GenBank/DDBJ databases">
        <authorList>
            <person name="Nowell W R."/>
        </authorList>
    </citation>
    <scope>NUCLEOTIDE SEQUENCE</scope>
</reference>
<evidence type="ECO:0000313" key="3">
    <source>
        <dbReference type="EMBL" id="CAF1332435.1"/>
    </source>
</evidence>
<dbReference type="Proteomes" id="UP000663823">
    <property type="component" value="Unassembled WGS sequence"/>
</dbReference>
<feature type="region of interest" description="Disordered" evidence="1">
    <location>
        <begin position="17"/>
        <end position="50"/>
    </location>
</feature>
<comment type="caution">
    <text evidence="3">The sequence shown here is derived from an EMBL/GenBank/DDBJ whole genome shotgun (WGS) entry which is preliminary data.</text>
</comment>
<evidence type="ECO:0000313" key="4">
    <source>
        <dbReference type="EMBL" id="CAF3872389.1"/>
    </source>
</evidence>
<evidence type="ECO:0000313" key="5">
    <source>
        <dbReference type="Proteomes" id="UP000663882"/>
    </source>
</evidence>
<dbReference type="EMBL" id="CAJOAX010003774">
    <property type="protein sequence ID" value="CAF3872389.1"/>
    <property type="molecule type" value="Genomic_DNA"/>
</dbReference>
<dbReference type="Proteomes" id="UP000663882">
    <property type="component" value="Unassembled WGS sequence"/>
</dbReference>
<dbReference type="EMBL" id="CAJNOO010003344">
    <property type="protein sequence ID" value="CAF1332435.1"/>
    <property type="molecule type" value="Genomic_DNA"/>
</dbReference>
<protein>
    <submittedName>
        <fullName evidence="3">Uncharacterized protein</fullName>
    </submittedName>
</protein>
<organism evidence="3 5">
    <name type="scientific">Rotaria sordida</name>
    <dbReference type="NCBI Taxonomy" id="392033"/>
    <lineage>
        <taxon>Eukaryota</taxon>
        <taxon>Metazoa</taxon>
        <taxon>Spiralia</taxon>
        <taxon>Gnathifera</taxon>
        <taxon>Rotifera</taxon>
        <taxon>Eurotatoria</taxon>
        <taxon>Bdelloidea</taxon>
        <taxon>Philodinida</taxon>
        <taxon>Philodinidae</taxon>
        <taxon>Rotaria</taxon>
    </lineage>
</organism>
<dbReference type="EMBL" id="CAJNOT010001165">
    <property type="protein sequence ID" value="CAF1156588.1"/>
    <property type="molecule type" value="Genomic_DNA"/>
</dbReference>
<evidence type="ECO:0000256" key="1">
    <source>
        <dbReference type="SAM" id="MobiDB-lite"/>
    </source>
</evidence>
<proteinExistence type="predicted"/>
<sequence length="120" mass="13519">MIENDDFSHVDECGHGIFRSGAGRKGKKRSSSIDAMANARRQRTASREETDRLRQWTNDIKWLHQGVQSTFRDNATGLLVIFNLMSEDGNLTQTEAVIKAGRYLGRGAAALHVLVTHWHK</sequence>
<evidence type="ECO:0000313" key="2">
    <source>
        <dbReference type="EMBL" id="CAF1156588.1"/>
    </source>
</evidence>